<feature type="chain" id="PRO_5043912351" description="TIL domain-containing protein" evidence="1">
    <location>
        <begin position="16"/>
        <end position="82"/>
    </location>
</feature>
<dbReference type="Proteomes" id="UP001431783">
    <property type="component" value="Unassembled WGS sequence"/>
</dbReference>
<dbReference type="CDD" id="cd19941">
    <property type="entry name" value="TIL"/>
    <property type="match status" value="1"/>
</dbReference>
<evidence type="ECO:0000313" key="3">
    <source>
        <dbReference type="EMBL" id="KAK9872467.1"/>
    </source>
</evidence>
<evidence type="ECO:0000313" key="4">
    <source>
        <dbReference type="Proteomes" id="UP001431783"/>
    </source>
</evidence>
<dbReference type="InterPro" id="IPR036084">
    <property type="entry name" value="Ser_inhib-like_sf"/>
</dbReference>
<dbReference type="InterPro" id="IPR002919">
    <property type="entry name" value="TIL_dom"/>
</dbReference>
<organism evidence="3 4">
    <name type="scientific">Henosepilachna vigintioctopunctata</name>
    <dbReference type="NCBI Taxonomy" id="420089"/>
    <lineage>
        <taxon>Eukaryota</taxon>
        <taxon>Metazoa</taxon>
        <taxon>Ecdysozoa</taxon>
        <taxon>Arthropoda</taxon>
        <taxon>Hexapoda</taxon>
        <taxon>Insecta</taxon>
        <taxon>Pterygota</taxon>
        <taxon>Neoptera</taxon>
        <taxon>Endopterygota</taxon>
        <taxon>Coleoptera</taxon>
        <taxon>Polyphaga</taxon>
        <taxon>Cucujiformia</taxon>
        <taxon>Coccinelloidea</taxon>
        <taxon>Coccinellidae</taxon>
        <taxon>Epilachninae</taxon>
        <taxon>Epilachnini</taxon>
        <taxon>Henosepilachna</taxon>
    </lineage>
</organism>
<keyword evidence="1" id="KW-0732">Signal</keyword>
<dbReference type="AlphaFoldDB" id="A0AAW1TVW3"/>
<name>A0AAW1TVW3_9CUCU</name>
<accession>A0AAW1TVW3</accession>
<feature type="signal peptide" evidence="1">
    <location>
        <begin position="1"/>
        <end position="15"/>
    </location>
</feature>
<dbReference type="Pfam" id="PF01826">
    <property type="entry name" value="TIL"/>
    <property type="match status" value="1"/>
</dbReference>
<dbReference type="EMBL" id="JARQZJ010000011">
    <property type="protein sequence ID" value="KAK9872467.1"/>
    <property type="molecule type" value="Genomic_DNA"/>
</dbReference>
<keyword evidence="4" id="KW-1185">Reference proteome</keyword>
<gene>
    <name evidence="3" type="ORF">WA026_017936</name>
</gene>
<evidence type="ECO:0000256" key="1">
    <source>
        <dbReference type="SAM" id="SignalP"/>
    </source>
</evidence>
<sequence length="82" mass="9076">MLVILLFQVVTYTIAAISYGIICRPNEEYLAGSACHQSCKTLHKPCVLLPIAAQDSCYCIEGYVLNHEDVCIKITDCPKTPQ</sequence>
<reference evidence="3 4" key="1">
    <citation type="submission" date="2023-03" db="EMBL/GenBank/DDBJ databases">
        <title>Genome insight into feeding habits of ladybird beetles.</title>
        <authorList>
            <person name="Li H.-S."/>
            <person name="Huang Y.-H."/>
            <person name="Pang H."/>
        </authorList>
    </citation>
    <scope>NUCLEOTIDE SEQUENCE [LARGE SCALE GENOMIC DNA]</scope>
    <source>
        <strain evidence="3">SYSU_2023b</strain>
        <tissue evidence="3">Whole body</tissue>
    </source>
</reference>
<protein>
    <recommendedName>
        <fullName evidence="2">TIL domain-containing protein</fullName>
    </recommendedName>
</protein>
<evidence type="ECO:0000259" key="2">
    <source>
        <dbReference type="Pfam" id="PF01826"/>
    </source>
</evidence>
<feature type="domain" description="TIL" evidence="2">
    <location>
        <begin position="23"/>
        <end position="77"/>
    </location>
</feature>
<dbReference type="Gene3D" id="2.10.25.10">
    <property type="entry name" value="Laminin"/>
    <property type="match status" value="1"/>
</dbReference>
<dbReference type="SUPFAM" id="SSF57567">
    <property type="entry name" value="Serine protease inhibitors"/>
    <property type="match status" value="1"/>
</dbReference>
<comment type="caution">
    <text evidence="3">The sequence shown here is derived from an EMBL/GenBank/DDBJ whole genome shotgun (WGS) entry which is preliminary data.</text>
</comment>
<proteinExistence type="predicted"/>